<dbReference type="Pfam" id="PF13370">
    <property type="entry name" value="Fer4_13"/>
    <property type="match status" value="1"/>
</dbReference>
<keyword evidence="2" id="KW-0813">Transport</keyword>
<keyword evidence="6" id="KW-0411">Iron-sulfur</keyword>
<evidence type="ECO:0000256" key="6">
    <source>
        <dbReference type="ARBA" id="ARBA00023014"/>
    </source>
</evidence>
<keyword evidence="7" id="KW-0003">3Fe-4S</keyword>
<dbReference type="EMBL" id="FPJO01000006">
    <property type="protein sequence ID" value="SFX79052.1"/>
    <property type="molecule type" value="Genomic_DNA"/>
</dbReference>
<reference evidence="8 9" key="1">
    <citation type="submission" date="2016-11" db="EMBL/GenBank/DDBJ databases">
        <authorList>
            <person name="Jaros S."/>
            <person name="Januszkiewicz K."/>
            <person name="Wedrychowicz H."/>
        </authorList>
    </citation>
    <scope>NUCLEOTIDE SEQUENCE [LARGE SCALE GENOMIC DNA]</scope>
    <source>
        <strain evidence="8 9">OK807</strain>
    </source>
</reference>
<evidence type="ECO:0000256" key="5">
    <source>
        <dbReference type="ARBA" id="ARBA00023004"/>
    </source>
</evidence>
<keyword evidence="5" id="KW-0408">Iron</keyword>
<keyword evidence="4" id="KW-0249">Electron transport</keyword>
<gene>
    <name evidence="8" type="ORF">SAMN02787144_1006166</name>
</gene>
<name>A0A1K1ZZL1_STRAR</name>
<dbReference type="AlphaFoldDB" id="A0A1K1ZZL1"/>
<evidence type="ECO:0000256" key="7">
    <source>
        <dbReference type="ARBA" id="ARBA00023291"/>
    </source>
</evidence>
<evidence type="ECO:0000313" key="8">
    <source>
        <dbReference type="EMBL" id="SFX79052.1"/>
    </source>
</evidence>
<organism evidence="8 9">
    <name type="scientific">Streptomyces atratus</name>
    <dbReference type="NCBI Taxonomy" id="1893"/>
    <lineage>
        <taxon>Bacteria</taxon>
        <taxon>Bacillati</taxon>
        <taxon>Actinomycetota</taxon>
        <taxon>Actinomycetes</taxon>
        <taxon>Kitasatosporales</taxon>
        <taxon>Streptomycetaceae</taxon>
        <taxon>Streptomyces</taxon>
    </lineage>
</organism>
<dbReference type="GO" id="GO:0046872">
    <property type="term" value="F:metal ion binding"/>
    <property type="evidence" value="ECO:0007669"/>
    <property type="project" value="UniProtKB-KW"/>
</dbReference>
<sequence length="75" mass="8233">MRVVVDLSRCQGYAQCAFLAPDVFRMHGEEALMYNPNPDDAQREQVLRAAAACPLQAILVDRLEGRDSPVGTAQS</sequence>
<proteinExistence type="predicted"/>
<dbReference type="PANTHER" id="PTHR36923">
    <property type="entry name" value="FERREDOXIN"/>
    <property type="match status" value="1"/>
</dbReference>
<dbReference type="SUPFAM" id="SSF54862">
    <property type="entry name" value="4Fe-4S ferredoxins"/>
    <property type="match status" value="1"/>
</dbReference>
<evidence type="ECO:0000256" key="4">
    <source>
        <dbReference type="ARBA" id="ARBA00022982"/>
    </source>
</evidence>
<dbReference type="OrthoDB" id="3215002at2"/>
<protein>
    <submittedName>
        <fullName evidence="8">Ferredoxin</fullName>
    </submittedName>
</protein>
<keyword evidence="3" id="KW-0479">Metal-binding</keyword>
<evidence type="ECO:0000256" key="2">
    <source>
        <dbReference type="ARBA" id="ARBA00022448"/>
    </source>
</evidence>
<dbReference type="InterPro" id="IPR051269">
    <property type="entry name" value="Fe-S_cluster_ET"/>
</dbReference>
<dbReference type="STRING" id="1893.SAMN02787144_1006166"/>
<dbReference type="PANTHER" id="PTHR36923:SF3">
    <property type="entry name" value="FERREDOXIN"/>
    <property type="match status" value="1"/>
</dbReference>
<dbReference type="Proteomes" id="UP000181909">
    <property type="component" value="Unassembled WGS sequence"/>
</dbReference>
<evidence type="ECO:0000256" key="1">
    <source>
        <dbReference type="ARBA" id="ARBA00001927"/>
    </source>
</evidence>
<evidence type="ECO:0000313" key="9">
    <source>
        <dbReference type="Proteomes" id="UP000181909"/>
    </source>
</evidence>
<evidence type="ECO:0000256" key="3">
    <source>
        <dbReference type="ARBA" id="ARBA00022723"/>
    </source>
</evidence>
<dbReference type="RefSeq" id="WP_072485514.1">
    <property type="nucleotide sequence ID" value="NZ_CP108284.1"/>
</dbReference>
<accession>A0A1K1ZZL1</accession>
<dbReference type="GO" id="GO:0051538">
    <property type="term" value="F:3 iron, 4 sulfur cluster binding"/>
    <property type="evidence" value="ECO:0007669"/>
    <property type="project" value="UniProtKB-KW"/>
</dbReference>
<comment type="cofactor">
    <cofactor evidence="1">
        <name>[3Fe-4S] cluster</name>
        <dbReference type="ChEBI" id="CHEBI:21137"/>
    </cofactor>
</comment>
<dbReference type="Gene3D" id="3.30.70.20">
    <property type="match status" value="1"/>
</dbReference>